<dbReference type="OrthoDB" id="3798058at2759"/>
<feature type="coiled-coil region" evidence="1">
    <location>
        <begin position="904"/>
        <end position="931"/>
    </location>
</feature>
<evidence type="ECO:0000256" key="1">
    <source>
        <dbReference type="SAM" id="Coils"/>
    </source>
</evidence>
<feature type="compositionally biased region" description="Low complexity" evidence="2">
    <location>
        <begin position="1494"/>
        <end position="1511"/>
    </location>
</feature>
<feature type="region of interest" description="Disordered" evidence="2">
    <location>
        <begin position="1385"/>
        <end position="1472"/>
    </location>
</feature>
<feature type="coiled-coil region" evidence="1">
    <location>
        <begin position="517"/>
        <end position="601"/>
    </location>
</feature>
<evidence type="ECO:0000313" key="3">
    <source>
        <dbReference type="EMBL" id="KAF2796924.1"/>
    </source>
</evidence>
<feature type="compositionally biased region" description="Polar residues" evidence="2">
    <location>
        <begin position="1443"/>
        <end position="1452"/>
    </location>
</feature>
<feature type="compositionally biased region" description="Basic and acidic residues" evidence="2">
    <location>
        <begin position="1552"/>
        <end position="1564"/>
    </location>
</feature>
<evidence type="ECO:0000313" key="4">
    <source>
        <dbReference type="Proteomes" id="UP000799757"/>
    </source>
</evidence>
<feature type="compositionally biased region" description="Basic and acidic residues" evidence="2">
    <location>
        <begin position="21"/>
        <end position="35"/>
    </location>
</feature>
<feature type="compositionally biased region" description="Low complexity" evidence="2">
    <location>
        <begin position="1277"/>
        <end position="1287"/>
    </location>
</feature>
<feature type="region of interest" description="Disordered" evidence="2">
    <location>
        <begin position="156"/>
        <end position="279"/>
    </location>
</feature>
<organism evidence="3 4">
    <name type="scientific">Melanomma pulvis-pyrius CBS 109.77</name>
    <dbReference type="NCBI Taxonomy" id="1314802"/>
    <lineage>
        <taxon>Eukaryota</taxon>
        <taxon>Fungi</taxon>
        <taxon>Dikarya</taxon>
        <taxon>Ascomycota</taxon>
        <taxon>Pezizomycotina</taxon>
        <taxon>Dothideomycetes</taxon>
        <taxon>Pleosporomycetidae</taxon>
        <taxon>Pleosporales</taxon>
        <taxon>Melanommataceae</taxon>
        <taxon>Melanomma</taxon>
    </lineage>
</organism>
<feature type="coiled-coil region" evidence="1">
    <location>
        <begin position="778"/>
        <end position="812"/>
    </location>
</feature>
<evidence type="ECO:0000256" key="2">
    <source>
        <dbReference type="SAM" id="MobiDB-lite"/>
    </source>
</evidence>
<sequence>MLELTNSKGEQHGNGHGPSHLRNEITQDSIGDDKVPGQNHVQAPDSDFVIPETQPEHYEDDDIPLSPNAQALLKRTQVPKAQHAHHLTPVAVTLLSRTDPQGDQAPLPEFSLFRYDITAPKATAKNKVISPQELPGQAAVTTTLEPVTEYAMKDGLEYQPQPEANPPRPKKSSKRNGLKPKSLAKHVQMQQESDVNPRIDHSQAPNEGQLEMDTSIPQLAQPGPGSTGDVKRTGPTARKRKKSRNTSLAQQRDDPWPPRNPQGKRPVGATKPLDNDQPILDVMPHAIDDHAAPSSDHEHMSPFLEERVDVLVTTQNSISVNNDKHMSPSPEDHTELPAAIQYSVPTGSDEDPSSVNREQLISPMARQYSAHDNVGRDIRATPEGQSASPTAMHYPTYDTHNPALDIPKNGATTTGDTQFISRGGQVLPTKDRSIDRALHEVSCRAGPSRVGKPQKKNRNAAAPQRSVRMPMSGNSEYGSGFSMFDHALESLRMAAHAEQVKRQLVHDTEINLSKGTIAALQDSNDLHKDTIQSLRDADVIMRAKVNRQANSVKQLEKIVKGLENDHALVKATVKNYHDEYDKTWKEKIREVEAERASLESDFHTTINCVNKSREAMKETLIDFSHQLELSENKRKDLINNLKFQGTLLEAEKKRCACLEERVMSSLQVIQHHVENNSSVVIDKLGSIQTSVDDTTADKNRDACLKECMDVLHSLRATPFLAAKDTQKAERMLRFVHESIDSKLGALSRSVQEKEFPSEDLQGYIHNQLQKLRVEIIKYDEASAECQKARQTNEHLEKQLESQKEAYWKLEERVGSLLHSEADLKTRSAEMEVELNALRDMTCSHDADPPDVEREVYELHEQLKKTDGDLQVAVDKLSHAEELRQGEESAAATWKKSAEENGAKHAELAKRFKKLRKDMEDLSERYARIDKDYQKKVQDKEATWMNDLHRVTSERDDKQKALQTAGRELDATREALQRAQQQLRSAESEMKSLSKEKTDVESKLKKLQRVAEESSSASTEIANLKSQQKRKDDAVQVKEQELSTLRQDNASLRNEASALQVSIKQLQDQRIENQSTIQDFGREADNQSAENRKMETTLQEMKNQIAELKNQNQDLESTLKGSRSIEALLKNAQAKASSELEGLRREIAGLQTAQQAMKQESERTLTEVDGDRKKANAEFCAEIGDLQNRLMQANAALKASETNTQRIGKEIEQALETYKSVTQKKVQQNQQKMENEYKQKFDQELQRRMEEIREEIVEQNRQNIGPREFSQLQAHQRSSTTITTSTASQDLHGSTPKKKVNRRSATVSTVEGLSGGQENLLLGGLKAAETVQYEDEWSDHFDLADASFANDLGTRERLDMNGVSILEPGLEVVPDVQAEGPLTTFKSFNQHLGPSTCRKRSSTSSLSDPDPQIFSILQGPESKPNCPTRAAESRTPRKNRLPSKPSNIQTPSRPAQVPIQETHSYDRSTSRANTASRMVALPIPRQFPVLDQASQEHVVSSKSSRSHPSSSQRSKKVSLNMTSSPDHAHRPSSKTTAIYGNHVEMIFSSTPGRGDDAPRVLDQKSSRKRKSSAGYTGRNTRSKRHEQPAQSIPSATPRGDQSRDRVVPGVPSHSQEPTHSSSRSSATSSGTQTSRLPRTRSQRNTGRYELSFRRELGK</sequence>
<feature type="region of interest" description="Disordered" evidence="2">
    <location>
        <begin position="1259"/>
        <end position="1310"/>
    </location>
</feature>
<proteinExistence type="predicted"/>
<feature type="region of interest" description="Disordered" evidence="2">
    <location>
        <begin position="444"/>
        <end position="471"/>
    </location>
</feature>
<protein>
    <submittedName>
        <fullName evidence="3">Uncharacterized protein</fullName>
    </submittedName>
</protein>
<keyword evidence="1" id="KW-0175">Coiled coil</keyword>
<feature type="region of interest" description="Disordered" evidence="2">
    <location>
        <begin position="1492"/>
        <end position="1657"/>
    </location>
</feature>
<reference evidence="3" key="1">
    <citation type="journal article" date="2020" name="Stud. Mycol.">
        <title>101 Dothideomycetes genomes: a test case for predicting lifestyles and emergence of pathogens.</title>
        <authorList>
            <person name="Haridas S."/>
            <person name="Albert R."/>
            <person name="Binder M."/>
            <person name="Bloem J."/>
            <person name="Labutti K."/>
            <person name="Salamov A."/>
            <person name="Andreopoulos B."/>
            <person name="Baker S."/>
            <person name="Barry K."/>
            <person name="Bills G."/>
            <person name="Bluhm B."/>
            <person name="Cannon C."/>
            <person name="Castanera R."/>
            <person name="Culley D."/>
            <person name="Daum C."/>
            <person name="Ezra D."/>
            <person name="Gonzalez J."/>
            <person name="Henrissat B."/>
            <person name="Kuo A."/>
            <person name="Liang C."/>
            <person name="Lipzen A."/>
            <person name="Lutzoni F."/>
            <person name="Magnuson J."/>
            <person name="Mondo S."/>
            <person name="Nolan M."/>
            <person name="Ohm R."/>
            <person name="Pangilinan J."/>
            <person name="Park H.-J."/>
            <person name="Ramirez L."/>
            <person name="Alfaro M."/>
            <person name="Sun H."/>
            <person name="Tritt A."/>
            <person name="Yoshinaga Y."/>
            <person name="Zwiers L.-H."/>
            <person name="Turgeon B."/>
            <person name="Goodwin S."/>
            <person name="Spatafora J."/>
            <person name="Crous P."/>
            <person name="Grigoriev I."/>
        </authorList>
    </citation>
    <scope>NUCLEOTIDE SEQUENCE</scope>
    <source>
        <strain evidence="3">CBS 109.77</strain>
    </source>
</reference>
<dbReference type="PANTHER" id="PTHR23159">
    <property type="entry name" value="CENTROSOMAL PROTEIN 2"/>
    <property type="match status" value="1"/>
</dbReference>
<dbReference type="EMBL" id="MU001819">
    <property type="protein sequence ID" value="KAF2796924.1"/>
    <property type="molecule type" value="Genomic_DNA"/>
</dbReference>
<feature type="region of interest" description="Disordered" evidence="2">
    <location>
        <begin position="1009"/>
        <end position="1032"/>
    </location>
</feature>
<dbReference type="PANTHER" id="PTHR23159:SF31">
    <property type="entry name" value="CENTROSOME-ASSOCIATED PROTEIN CEP250 ISOFORM X1"/>
    <property type="match status" value="1"/>
</dbReference>
<gene>
    <name evidence="3" type="ORF">K505DRAFT_415434</name>
</gene>
<feature type="region of interest" description="Disordered" evidence="2">
    <location>
        <begin position="1"/>
        <end position="65"/>
    </location>
</feature>
<accession>A0A6A6XL10</accession>
<feature type="compositionally biased region" description="Low complexity" evidence="2">
    <location>
        <begin position="1617"/>
        <end position="1633"/>
    </location>
</feature>
<feature type="compositionally biased region" description="Basic residues" evidence="2">
    <location>
        <begin position="168"/>
        <end position="184"/>
    </location>
</feature>
<name>A0A6A6XL10_9PLEO</name>
<dbReference type="Proteomes" id="UP000799757">
    <property type="component" value="Unassembled WGS sequence"/>
</dbReference>
<keyword evidence="4" id="KW-1185">Reference proteome</keyword>